<dbReference type="InterPro" id="IPR004036">
    <property type="entry name" value="Endonuclease-III-like_CS2"/>
</dbReference>
<dbReference type="InterPro" id="IPR029119">
    <property type="entry name" value="MutY_C"/>
</dbReference>
<dbReference type="GO" id="GO:0034039">
    <property type="term" value="F:8-oxo-7,8-dihydroguanine DNA N-glycosylase activity"/>
    <property type="evidence" value="ECO:0007669"/>
    <property type="project" value="TreeGrafter"/>
</dbReference>
<keyword evidence="8" id="KW-0479">Metal-binding</keyword>
<comment type="catalytic activity">
    <reaction evidence="1">
        <text>Hydrolyzes free adenine bases from 7,8-dihydro-8-oxoguanine:adenine mismatched double-stranded DNA, leaving an apurinic site.</text>
        <dbReference type="EC" id="3.2.2.31"/>
    </reaction>
</comment>
<evidence type="ECO:0000256" key="12">
    <source>
        <dbReference type="ARBA" id="ARBA00023014"/>
    </source>
</evidence>
<name>A0A517NFQ1_9BACT</name>
<keyword evidence="12" id="KW-0411">Iron-sulfur</keyword>
<keyword evidence="11" id="KW-0408">Iron</keyword>
<proteinExistence type="inferred from homology"/>
<dbReference type="SUPFAM" id="SSF48150">
    <property type="entry name" value="DNA-glycosylase"/>
    <property type="match status" value="1"/>
</dbReference>
<dbReference type="NCBIfam" id="TIGR01084">
    <property type="entry name" value="mutY"/>
    <property type="match status" value="1"/>
</dbReference>
<dbReference type="Gene3D" id="1.10.1670.10">
    <property type="entry name" value="Helix-hairpin-Helix base-excision DNA repair enzymes (C-terminal)"/>
    <property type="match status" value="1"/>
</dbReference>
<dbReference type="FunFam" id="1.10.340.30:FF:000002">
    <property type="entry name" value="Adenine DNA glycosylase"/>
    <property type="match status" value="1"/>
</dbReference>
<dbReference type="Pfam" id="PF00633">
    <property type="entry name" value="HHH"/>
    <property type="match status" value="1"/>
</dbReference>
<evidence type="ECO:0000256" key="10">
    <source>
        <dbReference type="ARBA" id="ARBA00022801"/>
    </source>
</evidence>
<dbReference type="InterPro" id="IPR023170">
    <property type="entry name" value="HhH_base_excis_C"/>
</dbReference>
<comment type="similarity">
    <text evidence="4">Belongs to the Nth/MutY family.</text>
</comment>
<evidence type="ECO:0000313" key="17">
    <source>
        <dbReference type="EMBL" id="QDT05947.1"/>
    </source>
</evidence>
<evidence type="ECO:0000256" key="11">
    <source>
        <dbReference type="ARBA" id="ARBA00023004"/>
    </source>
</evidence>
<keyword evidence="7" id="KW-0004">4Fe-4S</keyword>
<dbReference type="GO" id="GO:0000701">
    <property type="term" value="F:purine-specific mismatch base pair DNA N-glycosylase activity"/>
    <property type="evidence" value="ECO:0007669"/>
    <property type="project" value="UniProtKB-EC"/>
</dbReference>
<dbReference type="InterPro" id="IPR003265">
    <property type="entry name" value="HhH-GPD_domain"/>
</dbReference>
<dbReference type="EMBL" id="CP036525">
    <property type="protein sequence ID" value="QDT05947.1"/>
    <property type="molecule type" value="Genomic_DNA"/>
</dbReference>
<reference evidence="17 18" key="1">
    <citation type="submission" date="2019-02" db="EMBL/GenBank/DDBJ databases">
        <title>Deep-cultivation of Planctomycetes and their phenomic and genomic characterization uncovers novel biology.</title>
        <authorList>
            <person name="Wiegand S."/>
            <person name="Jogler M."/>
            <person name="Boedeker C."/>
            <person name="Pinto D."/>
            <person name="Vollmers J."/>
            <person name="Rivas-Marin E."/>
            <person name="Kohn T."/>
            <person name="Peeters S.H."/>
            <person name="Heuer A."/>
            <person name="Rast P."/>
            <person name="Oberbeckmann S."/>
            <person name="Bunk B."/>
            <person name="Jeske O."/>
            <person name="Meyerdierks A."/>
            <person name="Storesund J.E."/>
            <person name="Kallscheuer N."/>
            <person name="Luecker S."/>
            <person name="Lage O.M."/>
            <person name="Pohl T."/>
            <person name="Merkel B.J."/>
            <person name="Hornburger P."/>
            <person name="Mueller R.-W."/>
            <person name="Bruemmer F."/>
            <person name="Labrenz M."/>
            <person name="Spormann A.M."/>
            <person name="Op den Camp H."/>
            <person name="Overmann J."/>
            <person name="Amann R."/>
            <person name="Jetten M.S.M."/>
            <person name="Mascher T."/>
            <person name="Medema M.H."/>
            <person name="Devos D.P."/>
            <person name="Kaster A.-K."/>
            <person name="Ovreas L."/>
            <person name="Rohde M."/>
            <person name="Galperin M.Y."/>
            <person name="Jogler C."/>
        </authorList>
    </citation>
    <scope>NUCLEOTIDE SEQUENCE [LARGE SCALE GENOMIC DNA]</scope>
    <source>
        <strain evidence="17 18">K22_7</strain>
    </source>
</reference>
<evidence type="ECO:0000256" key="9">
    <source>
        <dbReference type="ARBA" id="ARBA00022763"/>
    </source>
</evidence>
<feature type="compositionally biased region" description="Polar residues" evidence="15">
    <location>
        <begin position="7"/>
        <end position="16"/>
    </location>
</feature>
<dbReference type="SMART" id="SM00478">
    <property type="entry name" value="ENDO3c"/>
    <property type="match status" value="1"/>
</dbReference>
<accession>A0A517NFQ1</accession>
<evidence type="ECO:0000256" key="15">
    <source>
        <dbReference type="SAM" id="MobiDB-lite"/>
    </source>
</evidence>
<dbReference type="SUPFAM" id="SSF55811">
    <property type="entry name" value="Nudix"/>
    <property type="match status" value="1"/>
</dbReference>
<dbReference type="Pfam" id="PF14815">
    <property type="entry name" value="NUDIX_4"/>
    <property type="match status" value="1"/>
</dbReference>
<dbReference type="AlphaFoldDB" id="A0A517NFQ1"/>
<evidence type="ECO:0000256" key="7">
    <source>
        <dbReference type="ARBA" id="ARBA00022485"/>
    </source>
</evidence>
<evidence type="ECO:0000256" key="14">
    <source>
        <dbReference type="ARBA" id="ARBA00023295"/>
    </source>
</evidence>
<dbReference type="InterPro" id="IPR015797">
    <property type="entry name" value="NUDIX_hydrolase-like_dom_sf"/>
</dbReference>
<evidence type="ECO:0000256" key="8">
    <source>
        <dbReference type="ARBA" id="ARBA00022723"/>
    </source>
</evidence>
<dbReference type="GO" id="GO:0035485">
    <property type="term" value="F:adenine/guanine mispair binding"/>
    <property type="evidence" value="ECO:0007669"/>
    <property type="project" value="TreeGrafter"/>
</dbReference>
<dbReference type="SMART" id="SM00525">
    <property type="entry name" value="FES"/>
    <property type="match status" value="1"/>
</dbReference>
<dbReference type="InterPro" id="IPR003651">
    <property type="entry name" value="Endonuclease3_FeS-loop_motif"/>
</dbReference>
<evidence type="ECO:0000313" key="18">
    <source>
        <dbReference type="Proteomes" id="UP000318538"/>
    </source>
</evidence>
<keyword evidence="9" id="KW-0227">DNA damage</keyword>
<keyword evidence="13" id="KW-0234">DNA repair</keyword>
<dbReference type="KEGG" id="rlc:K227x_43530"/>
<feature type="region of interest" description="Disordered" evidence="15">
    <location>
        <begin position="1"/>
        <end position="22"/>
    </location>
</feature>
<keyword evidence="10 17" id="KW-0378">Hydrolase</keyword>
<organism evidence="17 18">
    <name type="scientific">Rubripirellula lacrimiformis</name>
    <dbReference type="NCBI Taxonomy" id="1930273"/>
    <lineage>
        <taxon>Bacteria</taxon>
        <taxon>Pseudomonadati</taxon>
        <taxon>Planctomycetota</taxon>
        <taxon>Planctomycetia</taxon>
        <taxon>Pirellulales</taxon>
        <taxon>Pirellulaceae</taxon>
        <taxon>Rubripirellula</taxon>
    </lineage>
</organism>
<dbReference type="RefSeq" id="WP_246145988.1">
    <property type="nucleotide sequence ID" value="NZ_CP036525.1"/>
</dbReference>
<dbReference type="EC" id="3.2.2.31" evidence="5"/>
<dbReference type="InterPro" id="IPR044298">
    <property type="entry name" value="MIG/MutY"/>
</dbReference>
<sequence length="398" mass="43919">MNRKTDGSSGAKSSKPNGVAGKVTVGEIQHDNAWQDARWRGRVRTSLAKWFGQHARTLPWRTDPIAYRVWVSEVMLQQTQVATVLPYFDRFMKLFPTVTALADADEQDLMKQWEGLGYYRRARSMHAAAKKIVDEHDGKFPESFDDVLALPGIGRYTAGAILSIARDQRHPILEGNTVRVFSRWIALRDDVTSTPANRLLWEVAEAMLPPATGRQVSAGTFNQAAMELGALICTPKAPKCDQCPVAKTCRAHAGGWELEIPGKVSKTVYESRTEFAFVVRKQAKKKLPATFLMRPIPAGSRWAGLWDFPRTIQRSLDSPQAAAAELAPELGSIIEPAATLTTIKHAVTKYRIALHVHGGDLPAGSPPPPPPWEYVTLDQMAELPLSVTGRRIAKLLAG</sequence>
<dbReference type="InterPro" id="IPR005760">
    <property type="entry name" value="A/G_AdeGlyc_MutY"/>
</dbReference>
<dbReference type="InterPro" id="IPR000445">
    <property type="entry name" value="HhH_motif"/>
</dbReference>
<gene>
    <name evidence="17" type="primary">mutY</name>
    <name evidence="17" type="ORF">K227x_43530</name>
</gene>
<evidence type="ECO:0000256" key="13">
    <source>
        <dbReference type="ARBA" id="ARBA00023204"/>
    </source>
</evidence>
<dbReference type="PANTHER" id="PTHR42944:SF1">
    <property type="entry name" value="ADENINE DNA GLYCOSYLASE"/>
    <property type="match status" value="1"/>
</dbReference>
<dbReference type="PROSITE" id="PS01155">
    <property type="entry name" value="ENDONUCLEASE_III_2"/>
    <property type="match status" value="1"/>
</dbReference>
<dbReference type="PANTHER" id="PTHR42944">
    <property type="entry name" value="ADENINE DNA GLYCOSYLASE"/>
    <property type="match status" value="1"/>
</dbReference>
<dbReference type="CDD" id="cd00056">
    <property type="entry name" value="ENDO3c"/>
    <property type="match status" value="1"/>
</dbReference>
<evidence type="ECO:0000256" key="2">
    <source>
        <dbReference type="ARBA" id="ARBA00001966"/>
    </source>
</evidence>
<evidence type="ECO:0000256" key="6">
    <source>
        <dbReference type="ARBA" id="ARBA00022023"/>
    </source>
</evidence>
<keyword evidence="14 17" id="KW-0326">Glycosidase</keyword>
<dbReference type="Gene3D" id="1.10.340.30">
    <property type="entry name" value="Hypothetical protein, domain 2"/>
    <property type="match status" value="1"/>
</dbReference>
<comment type="function">
    <text evidence="3">Adenine glycosylase active on G-A mispairs. MutY also corrects error-prone DNA synthesis past GO lesions which are due to the oxidatively damaged form of guanine: 7,8-dihydro-8-oxoguanine (8-oxo-dGTP).</text>
</comment>
<evidence type="ECO:0000259" key="16">
    <source>
        <dbReference type="SMART" id="SM00478"/>
    </source>
</evidence>
<dbReference type="Gene3D" id="3.90.79.10">
    <property type="entry name" value="Nucleoside Triphosphate Pyrophosphohydrolase"/>
    <property type="match status" value="1"/>
</dbReference>
<dbReference type="GO" id="GO:0046872">
    <property type="term" value="F:metal ion binding"/>
    <property type="evidence" value="ECO:0007669"/>
    <property type="project" value="UniProtKB-KW"/>
</dbReference>
<evidence type="ECO:0000256" key="4">
    <source>
        <dbReference type="ARBA" id="ARBA00008343"/>
    </source>
</evidence>
<dbReference type="GO" id="GO:0032357">
    <property type="term" value="F:oxidized purine DNA binding"/>
    <property type="evidence" value="ECO:0007669"/>
    <property type="project" value="TreeGrafter"/>
</dbReference>
<evidence type="ECO:0000256" key="3">
    <source>
        <dbReference type="ARBA" id="ARBA00002933"/>
    </source>
</evidence>
<evidence type="ECO:0000256" key="5">
    <source>
        <dbReference type="ARBA" id="ARBA00012045"/>
    </source>
</evidence>
<dbReference type="GO" id="GO:0051539">
    <property type="term" value="F:4 iron, 4 sulfur cluster binding"/>
    <property type="evidence" value="ECO:0007669"/>
    <property type="project" value="UniProtKB-KW"/>
</dbReference>
<keyword evidence="18" id="KW-1185">Reference proteome</keyword>
<dbReference type="Proteomes" id="UP000318538">
    <property type="component" value="Chromosome"/>
</dbReference>
<dbReference type="GO" id="GO:0006284">
    <property type="term" value="P:base-excision repair"/>
    <property type="evidence" value="ECO:0007669"/>
    <property type="project" value="InterPro"/>
</dbReference>
<evidence type="ECO:0000256" key="1">
    <source>
        <dbReference type="ARBA" id="ARBA00000843"/>
    </source>
</evidence>
<comment type="cofactor">
    <cofactor evidence="2">
        <name>[4Fe-4S] cluster</name>
        <dbReference type="ChEBI" id="CHEBI:49883"/>
    </cofactor>
</comment>
<dbReference type="Pfam" id="PF00730">
    <property type="entry name" value="HhH-GPD"/>
    <property type="match status" value="1"/>
</dbReference>
<feature type="domain" description="HhH-GPD" evidence="16">
    <location>
        <begin position="75"/>
        <end position="231"/>
    </location>
</feature>
<protein>
    <recommendedName>
        <fullName evidence="6">Adenine DNA glycosylase</fullName>
        <ecNumber evidence="5">3.2.2.31</ecNumber>
    </recommendedName>
</protein>
<dbReference type="InterPro" id="IPR011257">
    <property type="entry name" value="DNA_glycosylase"/>
</dbReference>
<dbReference type="GO" id="GO:0006298">
    <property type="term" value="P:mismatch repair"/>
    <property type="evidence" value="ECO:0007669"/>
    <property type="project" value="TreeGrafter"/>
</dbReference>